<gene>
    <name evidence="1" type="ORF">SAMN06265337_2837</name>
</gene>
<organism evidence="1 2">
    <name type="scientific">Hymenobacter gelipurpurascens</name>
    <dbReference type="NCBI Taxonomy" id="89968"/>
    <lineage>
        <taxon>Bacteria</taxon>
        <taxon>Pseudomonadati</taxon>
        <taxon>Bacteroidota</taxon>
        <taxon>Cytophagia</taxon>
        <taxon>Cytophagales</taxon>
        <taxon>Hymenobacteraceae</taxon>
        <taxon>Hymenobacter</taxon>
    </lineage>
</organism>
<evidence type="ECO:0000313" key="1">
    <source>
        <dbReference type="EMBL" id="SNC75364.1"/>
    </source>
</evidence>
<protein>
    <submittedName>
        <fullName evidence="1">Ferritin-like domain-containing protein</fullName>
    </submittedName>
</protein>
<reference evidence="2" key="1">
    <citation type="submission" date="2017-06" db="EMBL/GenBank/DDBJ databases">
        <authorList>
            <person name="Varghese N."/>
            <person name="Submissions S."/>
        </authorList>
    </citation>
    <scope>NUCLEOTIDE SEQUENCE [LARGE SCALE GENOMIC DNA]</scope>
    <source>
        <strain evidence="2">DSM 11116</strain>
    </source>
</reference>
<dbReference type="Proteomes" id="UP000198131">
    <property type="component" value="Unassembled WGS sequence"/>
</dbReference>
<dbReference type="SUPFAM" id="SSF47240">
    <property type="entry name" value="Ferritin-like"/>
    <property type="match status" value="1"/>
</dbReference>
<dbReference type="EMBL" id="FYEW01000002">
    <property type="protein sequence ID" value="SNC75364.1"/>
    <property type="molecule type" value="Genomic_DNA"/>
</dbReference>
<sequence>MALVGSASRFIGVHLLVGARCRVPEMSPLSNLRMSEPLFSTSFLARTVRRRSFFRVVGATAAATTLVLAGCNDDPDPTPVTTANTLNLGSGDSGLLNYAYLLEQLEAAFYQKVVDAFPTDFTADDKAAFVDLRDHEVIHREFLRYALGTTAYDANIGTALVFDFSSFTLTTRAGVYAAARTLEDVGVAAYNGAGKLISEGTNLRLLGKIASVEARHAAFVRDQAQPGSFAASDVVATTGDSAGLDIVKTPVEVAELIAKFLPVTLVATGLPVS</sequence>
<name>A0A212UBE4_9BACT</name>
<evidence type="ECO:0000313" key="2">
    <source>
        <dbReference type="Proteomes" id="UP000198131"/>
    </source>
</evidence>
<proteinExistence type="predicted"/>
<dbReference type="InterPro" id="IPR009078">
    <property type="entry name" value="Ferritin-like_SF"/>
</dbReference>
<dbReference type="Pfam" id="PF13668">
    <property type="entry name" value="Ferritin_2"/>
    <property type="match status" value="1"/>
</dbReference>
<dbReference type="AlphaFoldDB" id="A0A212UBE4"/>
<keyword evidence="2" id="KW-1185">Reference proteome</keyword>
<accession>A0A212UBE4</accession>